<sequence>MTVYDSIAEKYIDKVKEIKGLFAPKPLPVAQTPFADYFKKKQKRDVIMFPEPIPLPEGGITKPLGWDVQRVSQGIPSRDTRTFGQMATPPANAVPSIDTWEQEYFASRGWTIPNLGALKPSEEATVKQEYEQRMTEARKAYVDRYGMKEYLKSAGAKGLRTAGTLAAFIAAPAAGPVAAPLIQLGAAGAFGGATALDWGRMSDIDKVVNVAIDSLYAAHAIKGVAQLPVVRQIGKEAVRATMKTGLDGWIASQGRLNPTEQSRAFKFVMNLSGGAKNKVIEYATDTYMQRLRGVKVGVKINPSTIINEAVNEVSNKATALVPKFTATNTGVPGQTVPLAQMQQGMAMQVPTEPLRAVPATPAEAQPIVPQPQVTQPVAGQPTLPTGTAQPPVVPPPIKPVAGAAPAGGMPSGITNTLTQAKAIVQRDKPGLITRIMGIIPGIKQIQRAVHPSLGMKDSMLEGWIGQGSAQSTVSNALHSELFPAIERLNATFGEGATDGGKIKVQFTGTPAQSVPFNNTLYDVMQRAQLYNLTSEQRKVLQDIQTTNSGLLNKYRDLYGLEIGEFPTPEGTVHLPNVDSSKTGILMAGSEETALRRGRAKERFYETGADRYLHDKAALAKGNIKAEDVFTPNLNVGALLNADNETLAAMAGQNVFKTGLGGKNKLELLEATHPDLYAKMTELKRRLTSLRGTAGRLEVKQQKVIDDFLNSAYTDEDLTQFSVDLTPAVTRGKNVGKDITDINKELAGIKAQIIELRPAWRTANPRGYVFVQEGGLYRYFPAEDARQIRRLTQVSKSRFLKEVDNLRATAFGGDLSPATIQGLNGWLYDPVGVSKFIGKEIGLAASEHKFLRSFTTETLANDVRTNADSWQRFTLATGLNPLGGFQRQEFGTGWMAKIPKVGKYWEVANDAVYRPLIKIQKDAFDSIYNDGIKMGLTSEQSAAIAADDVTKIIPSYSYRRLGLSQAEAAHFRAGLTSVSFLTQPASFINDAVKGFVKLGTFQKATPTEHYAAKRVLTLMAIVSAISSISGALYAKRNKKDPVKAALAGVTPGDPYFWSLILPNGDRIGLGGPLRSLIRAVFPGKVKGVPVPLPFAGMPRFMLGKMHPAARIVYDEIRNKDYFGKTIRDGDFPINVLQGMEYVAEGAVPLTAGSAMEDIRRGEAERILPDVISQFAGVNLVPIDKIYNLRREWQKELDVYYAIPTNSAEIEAAKRKDRRVLDRSQYRQANPEIDAMLFIIGDTTALQPGKWSKYSSVVATLNLIRDNNIDPMKIDGVQKYLADDKKRAKLGLLSKSVTGEITPTDHLMKMLAAANPQLLSKPTPAPVSQPVAPQPTATQPTPVPESIIKQWGEISSMGGTPFLQATNKVWFNGGTLTPQEDKLLRDIFNKYPLGQSNFDIWLKQSLRYLFMATINK</sequence>
<feature type="compositionally biased region" description="Low complexity" evidence="1">
    <location>
        <begin position="1324"/>
        <end position="1338"/>
    </location>
</feature>
<gene>
    <name evidence="2" type="ORF">MM415B00651_0015</name>
</gene>
<reference evidence="2" key="1">
    <citation type="submission" date="2020-03" db="EMBL/GenBank/DDBJ databases">
        <title>The deep terrestrial virosphere.</title>
        <authorList>
            <person name="Holmfeldt K."/>
            <person name="Nilsson E."/>
            <person name="Simone D."/>
            <person name="Lopez-Fernandez M."/>
            <person name="Wu X."/>
            <person name="de Brujin I."/>
            <person name="Lundin D."/>
            <person name="Andersson A."/>
            <person name="Bertilsson S."/>
            <person name="Dopson M."/>
        </authorList>
    </citation>
    <scope>NUCLEOTIDE SEQUENCE</scope>
    <source>
        <strain evidence="2">MM415B00651</strain>
    </source>
</reference>
<evidence type="ECO:0000256" key="1">
    <source>
        <dbReference type="SAM" id="MobiDB-lite"/>
    </source>
</evidence>
<name>A0A6M3IZX4_9ZZZZ</name>
<proteinExistence type="predicted"/>
<evidence type="ECO:0000313" key="2">
    <source>
        <dbReference type="EMBL" id="QJA63100.1"/>
    </source>
</evidence>
<accession>A0A6M3IZX4</accession>
<evidence type="ECO:0008006" key="3">
    <source>
        <dbReference type="Google" id="ProtNLM"/>
    </source>
</evidence>
<organism evidence="2">
    <name type="scientific">viral metagenome</name>
    <dbReference type="NCBI Taxonomy" id="1070528"/>
    <lineage>
        <taxon>unclassified sequences</taxon>
        <taxon>metagenomes</taxon>
        <taxon>organismal metagenomes</taxon>
    </lineage>
</organism>
<dbReference type="EMBL" id="MT141490">
    <property type="protein sequence ID" value="QJA63100.1"/>
    <property type="molecule type" value="Genomic_DNA"/>
</dbReference>
<feature type="region of interest" description="Disordered" evidence="1">
    <location>
        <begin position="1320"/>
        <end position="1340"/>
    </location>
</feature>
<protein>
    <recommendedName>
        <fullName evidence="3">Large polyvalent protein associated domain-containing protein</fullName>
    </recommendedName>
</protein>